<dbReference type="Pfam" id="PF11721">
    <property type="entry name" value="Malectin"/>
    <property type="match status" value="1"/>
</dbReference>
<dbReference type="SUPFAM" id="SSF49785">
    <property type="entry name" value="Galactose-binding domain-like"/>
    <property type="match status" value="1"/>
</dbReference>
<dbReference type="InterPro" id="IPR051913">
    <property type="entry name" value="GH2_Domain-Containing"/>
</dbReference>
<dbReference type="Pfam" id="PF16355">
    <property type="entry name" value="DUF4982"/>
    <property type="match status" value="1"/>
</dbReference>
<dbReference type="Gene3D" id="2.60.120.430">
    <property type="entry name" value="Galactose-binding lectin"/>
    <property type="match status" value="1"/>
</dbReference>
<organism evidence="10 11">
    <name type="scientific">Mucilaginibacter paludis DSM 18603</name>
    <dbReference type="NCBI Taxonomy" id="714943"/>
    <lineage>
        <taxon>Bacteria</taxon>
        <taxon>Pseudomonadati</taxon>
        <taxon>Bacteroidota</taxon>
        <taxon>Sphingobacteriia</taxon>
        <taxon>Sphingobacteriales</taxon>
        <taxon>Sphingobacteriaceae</taxon>
        <taxon>Mucilaginibacter</taxon>
    </lineage>
</organism>
<dbReference type="Gene3D" id="3.20.20.80">
    <property type="entry name" value="Glycosidases"/>
    <property type="match status" value="1"/>
</dbReference>
<feature type="domain" description="Malectin" evidence="8">
    <location>
        <begin position="740"/>
        <end position="879"/>
    </location>
</feature>
<dbReference type="InterPro" id="IPR036156">
    <property type="entry name" value="Beta-gal/glucu_dom_sf"/>
</dbReference>
<keyword evidence="4" id="KW-0732">Signal</keyword>
<evidence type="ECO:0000313" key="10">
    <source>
        <dbReference type="EMBL" id="EHQ24422.1"/>
    </source>
</evidence>
<evidence type="ECO:0000256" key="4">
    <source>
        <dbReference type="SAM" id="SignalP"/>
    </source>
</evidence>
<dbReference type="InterPro" id="IPR017853">
    <property type="entry name" value="GH"/>
</dbReference>
<feature type="domain" description="Glycoside hydrolase family 2 catalytic" evidence="6">
    <location>
        <begin position="316"/>
        <end position="610"/>
    </location>
</feature>
<proteinExistence type="inferred from homology"/>
<dbReference type="SUPFAM" id="SSF51445">
    <property type="entry name" value="(Trans)glycosidases"/>
    <property type="match status" value="1"/>
</dbReference>
<keyword evidence="11" id="KW-1185">Reference proteome</keyword>
<feature type="domain" description="Glycoside hydrolase family 2 immunoglobulin-like beta-sandwich" evidence="5">
    <location>
        <begin position="204"/>
        <end position="308"/>
    </location>
</feature>
<dbReference type="Pfam" id="PF02836">
    <property type="entry name" value="Glyco_hydro_2_C"/>
    <property type="match status" value="1"/>
</dbReference>
<feature type="domain" description="Glycosyl hydrolases family 2 sugar binding" evidence="7">
    <location>
        <begin position="76"/>
        <end position="185"/>
    </location>
</feature>
<dbReference type="Gene3D" id="2.60.120.260">
    <property type="entry name" value="Galactose-binding domain-like"/>
    <property type="match status" value="1"/>
</dbReference>
<dbReference type="Gene3D" id="2.60.40.10">
    <property type="entry name" value="Immunoglobulins"/>
    <property type="match status" value="2"/>
</dbReference>
<dbReference type="InterPro" id="IPR032311">
    <property type="entry name" value="DUF4982"/>
</dbReference>
<evidence type="ECO:0000256" key="3">
    <source>
        <dbReference type="ARBA" id="ARBA00023295"/>
    </source>
</evidence>
<evidence type="ECO:0000313" key="11">
    <source>
        <dbReference type="Proteomes" id="UP000002774"/>
    </source>
</evidence>
<dbReference type="PANTHER" id="PTHR42732">
    <property type="entry name" value="BETA-GALACTOSIDASE"/>
    <property type="match status" value="1"/>
</dbReference>
<dbReference type="EMBL" id="CM001403">
    <property type="protein sequence ID" value="EHQ24422.1"/>
    <property type="molecule type" value="Genomic_DNA"/>
</dbReference>
<evidence type="ECO:0000256" key="1">
    <source>
        <dbReference type="ARBA" id="ARBA00007401"/>
    </source>
</evidence>
<dbReference type="InterPro" id="IPR006104">
    <property type="entry name" value="Glyco_hydro_2_N"/>
</dbReference>
<evidence type="ECO:0000259" key="5">
    <source>
        <dbReference type="Pfam" id="PF00703"/>
    </source>
</evidence>
<dbReference type="SUPFAM" id="SSF49303">
    <property type="entry name" value="beta-Galactosidase/glucuronidase domain"/>
    <property type="match status" value="1"/>
</dbReference>
<dbReference type="HOGENOM" id="CLU_006501_5_0_10"/>
<dbReference type="PANTHER" id="PTHR42732:SF1">
    <property type="entry name" value="BETA-MANNOSIDASE"/>
    <property type="match status" value="1"/>
</dbReference>
<comment type="similarity">
    <text evidence="1">Belongs to the glycosyl hydrolase 2 family.</text>
</comment>
<name>H1YFM0_9SPHI</name>
<sequence>MDRYALLKINLALLLAACTSFSFSQKVPVPGRTVVSLNDQWDFSIDTLSKSGDNDAPKGLNWQKVNLPHTWNAADVMDDDHDYYRGKGWYKKTFKLNEADQSRRVFLYFKGANQQTEVYVNGQYAGKHSGGYTGFSIRAGNLLKYNGVANEIAVKVNNSLNEDIPPLTADFTFYGGIYRDVYLVSTNNIHFDDPDYGGGGVCVTTPTVSTQKAAVDIRSNIVNSGPTTASLQIVTLIQDQAGRQVSTQTSALKINAGQSSVITQHILSVSNPHLWSPDEPYLYTVSTRIYDARSHQLLDELSNPLGFRWFSFDAGKGFFLNGKAVKLIGASRHQDFEGLGNALPKQIQVHDIEMLKQMGANFLRVAHYPQDAALLEACDRLGIIASVEIPVVNTITESETFYHNCRNMVREMIHQNFNHPSILIWAYMNEIMLRPKFEKDKLRLEQYYKHVVELAQSLDDICRREDPSRYTMISNHGNFDLYNRTGLTAVPMLVGWNLYDGWYGKDINGFARFMDHAHQLMPEKPMLITEYGADADPRLHTDTPVRFDKTVEYAEHYHHIYLKEILKRPFVAGAAIWNLADFNSNLREESMPHINNKGLLTWNRQAKNVYYFYQANLLKSPFIKIASALWAYRTGTAVNDGDTTALQTIRVYTNLDSAQLCINGKLLGWQKAIDKQCQWQVPFINGENMIVVTAYDRGKTYNDDVRINFKLQPANLKRVTNPFTGINILLGSKRYFVDDFNHEVWQPDQPYQKGSWGFIGGVPYAVNNGRQSYGSDKAISGTANDPVFQTQQLGITQYRLDVPNGNYEITMDFAELMGSKTKDLAYNLSRSAGSQQSADRVFDVYINDKLTLEDFNIAEQYGKARAVSKKMQLVVTDDNGIRILFRAKKGEPVLNALQVKKIY</sequence>
<evidence type="ECO:0000256" key="2">
    <source>
        <dbReference type="ARBA" id="ARBA00022801"/>
    </source>
</evidence>
<protein>
    <submittedName>
        <fullName evidence="10">Glycoside hydrolase family 2 sugar binding</fullName>
    </submittedName>
</protein>
<dbReference type="InterPro" id="IPR006103">
    <property type="entry name" value="Glyco_hydro_2_cat"/>
</dbReference>
<dbReference type="InterPro" id="IPR008979">
    <property type="entry name" value="Galactose-bd-like_sf"/>
</dbReference>
<evidence type="ECO:0000259" key="6">
    <source>
        <dbReference type="Pfam" id="PF02836"/>
    </source>
</evidence>
<keyword evidence="3" id="KW-0326">Glycosidase</keyword>
<dbReference type="InterPro" id="IPR021720">
    <property type="entry name" value="Malectin_dom"/>
</dbReference>
<evidence type="ECO:0000259" key="9">
    <source>
        <dbReference type="Pfam" id="PF16355"/>
    </source>
</evidence>
<dbReference type="Proteomes" id="UP000002774">
    <property type="component" value="Chromosome"/>
</dbReference>
<dbReference type="Pfam" id="PF02837">
    <property type="entry name" value="Glyco_hydro_2_N"/>
    <property type="match status" value="1"/>
</dbReference>
<dbReference type="Pfam" id="PF00703">
    <property type="entry name" value="Glyco_hydro_2"/>
    <property type="match status" value="1"/>
</dbReference>
<dbReference type="InterPro" id="IPR006101">
    <property type="entry name" value="Glyco_hydro_2"/>
</dbReference>
<dbReference type="AlphaFoldDB" id="H1YFM0"/>
<keyword evidence="2 10" id="KW-0378">Hydrolase</keyword>
<feature type="signal peptide" evidence="4">
    <location>
        <begin position="1"/>
        <end position="24"/>
    </location>
</feature>
<accession>H1YFM0</accession>
<evidence type="ECO:0000259" key="8">
    <source>
        <dbReference type="Pfam" id="PF11721"/>
    </source>
</evidence>
<reference evidence="10" key="1">
    <citation type="submission" date="2011-09" db="EMBL/GenBank/DDBJ databases">
        <title>The permanent draft genome of Mucilaginibacter paludis DSM 18603.</title>
        <authorList>
            <consortium name="US DOE Joint Genome Institute (JGI-PGF)"/>
            <person name="Lucas S."/>
            <person name="Han J."/>
            <person name="Lapidus A."/>
            <person name="Bruce D."/>
            <person name="Goodwin L."/>
            <person name="Pitluck S."/>
            <person name="Peters L."/>
            <person name="Kyrpides N."/>
            <person name="Mavromatis K."/>
            <person name="Ivanova N."/>
            <person name="Mikhailova N."/>
            <person name="Held B."/>
            <person name="Detter J.C."/>
            <person name="Tapia R."/>
            <person name="Han C."/>
            <person name="Land M."/>
            <person name="Hauser L."/>
            <person name="Markowitz V."/>
            <person name="Cheng J.-F."/>
            <person name="Hugenholtz P."/>
            <person name="Woyke T."/>
            <person name="Wu D."/>
            <person name="Tindall B."/>
            <person name="Brambilla E."/>
            <person name="Klenk H.-P."/>
            <person name="Eisen J.A."/>
        </authorList>
    </citation>
    <scope>NUCLEOTIDE SEQUENCE [LARGE SCALE GENOMIC DNA]</scope>
    <source>
        <strain evidence="10">DSM 18603</strain>
    </source>
</reference>
<dbReference type="eggNOG" id="COG3250">
    <property type="taxonomic scope" value="Bacteria"/>
</dbReference>
<gene>
    <name evidence="10" type="ORF">Mucpa_0223</name>
</gene>
<dbReference type="InterPro" id="IPR013783">
    <property type="entry name" value="Ig-like_fold"/>
</dbReference>
<dbReference type="STRING" id="714943.Mucpa_0223"/>
<evidence type="ECO:0000259" key="7">
    <source>
        <dbReference type="Pfam" id="PF02837"/>
    </source>
</evidence>
<dbReference type="PRINTS" id="PR00132">
    <property type="entry name" value="GLHYDRLASE2"/>
</dbReference>
<dbReference type="GO" id="GO:0005975">
    <property type="term" value="P:carbohydrate metabolic process"/>
    <property type="evidence" value="ECO:0007669"/>
    <property type="project" value="InterPro"/>
</dbReference>
<dbReference type="GO" id="GO:0004553">
    <property type="term" value="F:hydrolase activity, hydrolyzing O-glycosyl compounds"/>
    <property type="evidence" value="ECO:0007669"/>
    <property type="project" value="InterPro"/>
</dbReference>
<dbReference type="InterPro" id="IPR006102">
    <property type="entry name" value="Ig-like_GH2"/>
</dbReference>
<feature type="chain" id="PRO_5003557299" evidence="4">
    <location>
        <begin position="25"/>
        <end position="903"/>
    </location>
</feature>
<feature type="domain" description="DUF4982" evidence="9">
    <location>
        <begin position="649"/>
        <end position="700"/>
    </location>
</feature>